<dbReference type="SMART" id="SM00671">
    <property type="entry name" value="SEL1"/>
    <property type="match status" value="3"/>
</dbReference>
<evidence type="ECO:0000313" key="5">
    <source>
        <dbReference type="Proteomes" id="UP000199473"/>
    </source>
</evidence>
<dbReference type="InterPro" id="IPR011600">
    <property type="entry name" value="Pept_C14_caspase"/>
</dbReference>
<organism evidence="4 5">
    <name type="scientific">Falsiroseomonas stagni DSM 19981</name>
    <dbReference type="NCBI Taxonomy" id="1123062"/>
    <lineage>
        <taxon>Bacteria</taxon>
        <taxon>Pseudomonadati</taxon>
        <taxon>Pseudomonadota</taxon>
        <taxon>Alphaproteobacteria</taxon>
        <taxon>Acetobacterales</taxon>
        <taxon>Roseomonadaceae</taxon>
        <taxon>Falsiroseomonas</taxon>
    </lineage>
</organism>
<dbReference type="OrthoDB" id="321999at2"/>
<dbReference type="AlphaFoldDB" id="A0A1I3Z644"/>
<name>A0A1I3Z644_9PROT</name>
<dbReference type="GO" id="GO:0004197">
    <property type="term" value="F:cysteine-type endopeptidase activity"/>
    <property type="evidence" value="ECO:0007669"/>
    <property type="project" value="InterPro"/>
</dbReference>
<dbReference type="SUPFAM" id="SSF81901">
    <property type="entry name" value="HCP-like"/>
    <property type="match status" value="1"/>
</dbReference>
<dbReference type="InterPro" id="IPR001309">
    <property type="entry name" value="Pept_C14_p20"/>
</dbReference>
<comment type="similarity">
    <text evidence="1">Belongs to the peptidase C14A family.</text>
</comment>
<evidence type="ECO:0000259" key="3">
    <source>
        <dbReference type="PROSITE" id="PS50208"/>
    </source>
</evidence>
<dbReference type="SMART" id="SM00115">
    <property type="entry name" value="CASc"/>
    <property type="match status" value="1"/>
</dbReference>
<feature type="chain" id="PRO_5011773501" evidence="2">
    <location>
        <begin position="20"/>
        <end position="467"/>
    </location>
</feature>
<dbReference type="InterPro" id="IPR029030">
    <property type="entry name" value="Caspase-like_dom_sf"/>
</dbReference>
<dbReference type="InterPro" id="IPR052039">
    <property type="entry name" value="Caspase-related_regulators"/>
</dbReference>
<dbReference type="Proteomes" id="UP000199473">
    <property type="component" value="Unassembled WGS sequence"/>
</dbReference>
<dbReference type="PROSITE" id="PS50208">
    <property type="entry name" value="CASPASE_P20"/>
    <property type="match status" value="1"/>
</dbReference>
<dbReference type="InterPro" id="IPR006597">
    <property type="entry name" value="Sel1-like"/>
</dbReference>
<dbReference type="PANTHER" id="PTHR22576">
    <property type="entry name" value="MUCOSA ASSOCIATED LYMPHOID TISSUE LYMPHOMA TRANSLOCATION PROTEIN 1/PARACASPASE"/>
    <property type="match status" value="1"/>
</dbReference>
<dbReference type="PANTHER" id="PTHR22576:SF37">
    <property type="entry name" value="MUCOSA-ASSOCIATED LYMPHOID TISSUE LYMPHOMA TRANSLOCATION PROTEIN 1"/>
    <property type="match status" value="1"/>
</dbReference>
<keyword evidence="5" id="KW-1185">Reference proteome</keyword>
<protein>
    <submittedName>
        <fullName evidence="4">Uncharacterized protein, contains caspase domain</fullName>
    </submittedName>
</protein>
<dbReference type="InterPro" id="IPR015917">
    <property type="entry name" value="Pept_C14A"/>
</dbReference>
<dbReference type="Pfam" id="PF08238">
    <property type="entry name" value="Sel1"/>
    <property type="match status" value="3"/>
</dbReference>
<keyword evidence="2" id="KW-0732">Signal</keyword>
<dbReference type="EMBL" id="FOSQ01000002">
    <property type="protein sequence ID" value="SFK39515.1"/>
    <property type="molecule type" value="Genomic_DNA"/>
</dbReference>
<evidence type="ECO:0000313" key="4">
    <source>
        <dbReference type="EMBL" id="SFK39515.1"/>
    </source>
</evidence>
<dbReference type="GO" id="GO:0006508">
    <property type="term" value="P:proteolysis"/>
    <property type="evidence" value="ECO:0007669"/>
    <property type="project" value="InterPro"/>
</dbReference>
<dbReference type="STRING" id="1123062.SAMN02745775_102210"/>
<feature type="domain" description="Caspase family p20" evidence="3">
    <location>
        <begin position="27"/>
        <end position="158"/>
    </location>
</feature>
<dbReference type="SUPFAM" id="SSF52129">
    <property type="entry name" value="Caspase-like"/>
    <property type="match status" value="1"/>
</dbReference>
<dbReference type="Gene3D" id="1.25.40.10">
    <property type="entry name" value="Tetratricopeptide repeat domain"/>
    <property type="match status" value="1"/>
</dbReference>
<dbReference type="RefSeq" id="WP_092958116.1">
    <property type="nucleotide sequence ID" value="NZ_FOSQ01000002.1"/>
</dbReference>
<evidence type="ECO:0000256" key="1">
    <source>
        <dbReference type="ARBA" id="ARBA00010134"/>
    </source>
</evidence>
<feature type="signal peptide" evidence="2">
    <location>
        <begin position="1"/>
        <end position="19"/>
    </location>
</feature>
<proteinExistence type="inferred from homology"/>
<accession>A0A1I3Z644</accession>
<evidence type="ECO:0000256" key="2">
    <source>
        <dbReference type="SAM" id="SignalP"/>
    </source>
</evidence>
<gene>
    <name evidence="4" type="ORF">SAMN02745775_102210</name>
</gene>
<dbReference type="Pfam" id="PF00656">
    <property type="entry name" value="Peptidase_C14"/>
    <property type="match status" value="1"/>
</dbReference>
<reference evidence="4 5" key="1">
    <citation type="submission" date="2016-10" db="EMBL/GenBank/DDBJ databases">
        <authorList>
            <person name="de Groot N.N."/>
        </authorList>
    </citation>
    <scope>NUCLEOTIDE SEQUENCE [LARGE SCALE GENOMIC DNA]</scope>
    <source>
        <strain evidence="4 5">DSM 19981</strain>
    </source>
</reference>
<dbReference type="InterPro" id="IPR011990">
    <property type="entry name" value="TPR-like_helical_dom_sf"/>
</dbReference>
<sequence length="467" mass="50569">MRLLRAWLFGLLLAGIAIAAPAAMAQGQRVALVVGNANYTAASVARLANPLNDAADVAAALSRLGFGVTVLSDGRQDAMRRALRDFGRAAEEADQAIVFFAGHGIEMGGENWLLPVDVEMRAEGDVQHEAIRLRDVMETVARARSLGLVILDACRDDPFRNRMQRSAGVQRSVGRGLARVEPARSAVLVAYAAKEGSTAADGAGRNSPYTTALLRHLGNSALEVYDLFREVHEDVVEATRGQQQPAIYGQMGRQRVFLAGVAPGAARPPQPATLPAITTTPIPPTRPSTQFSDTALQLEQAQAALGRRHFAQAFAILSPIARSGDATALYLIGAMYRWGQGRPQDPPAAVEYLSAAADRGHADAMTTLASMYRTGVGVPRDIPRALHWYMNAARLDHINASYRLALIYHQGDGVARDPVQAMMWLLVAEGRSPEPARLQAQIDAQLTPDQRREAERRLRQWRAAVSR</sequence>
<dbReference type="Gene3D" id="3.40.50.1460">
    <property type="match status" value="1"/>
</dbReference>